<keyword evidence="6 13" id="KW-0812">Transmembrane</keyword>
<evidence type="ECO:0000256" key="1">
    <source>
        <dbReference type="ARBA" id="ARBA00001970"/>
    </source>
</evidence>
<dbReference type="GO" id="GO:0022904">
    <property type="term" value="P:respiratory electron transport chain"/>
    <property type="evidence" value="ECO:0007669"/>
    <property type="project" value="InterPro"/>
</dbReference>
<dbReference type="GO" id="GO:0020037">
    <property type="term" value="F:heme binding"/>
    <property type="evidence" value="ECO:0007669"/>
    <property type="project" value="TreeGrafter"/>
</dbReference>
<evidence type="ECO:0000256" key="8">
    <source>
        <dbReference type="ARBA" id="ARBA00022982"/>
    </source>
</evidence>
<evidence type="ECO:0000259" key="14">
    <source>
        <dbReference type="Pfam" id="PF01292"/>
    </source>
</evidence>
<dbReference type="PANTHER" id="PTHR30529:SF6">
    <property type="entry name" value="BLL0291 PROTEIN"/>
    <property type="match status" value="1"/>
</dbReference>
<proteinExistence type="inferred from homology"/>
<comment type="caution">
    <text evidence="15">The sequence shown here is derived from an EMBL/GenBank/DDBJ whole genome shotgun (WGS) entry which is preliminary data.</text>
</comment>
<keyword evidence="10" id="KW-0408">Iron</keyword>
<sequence>MMTSSSSTYTRAQKVLHWSMALLIIFNLLLAEGIEALSDAAETGAAPAFNDVVMGNMHVAAGCAVLLLALVRLYLSLTRGVPTPPPHEPKAARIAAKVVHSAFYLLFIIMPATGLATYYAEIEGADYLHGEPLRLAMWSLIFLHLSAIAGHRLVWRTNIIGRMIGSR</sequence>
<keyword evidence="3" id="KW-0813">Transport</keyword>
<keyword evidence="16" id="KW-1185">Reference proteome</keyword>
<feature type="transmembrane region" description="Helical" evidence="13">
    <location>
        <begin position="56"/>
        <end position="77"/>
    </location>
</feature>
<dbReference type="InterPro" id="IPR011577">
    <property type="entry name" value="Cyt_b561_bac/Ni-Hgenase"/>
</dbReference>
<evidence type="ECO:0000256" key="9">
    <source>
        <dbReference type="ARBA" id="ARBA00022989"/>
    </source>
</evidence>
<dbReference type="OrthoDB" id="8156287at2"/>
<evidence type="ECO:0000256" key="7">
    <source>
        <dbReference type="ARBA" id="ARBA00022723"/>
    </source>
</evidence>
<dbReference type="InterPro" id="IPR016174">
    <property type="entry name" value="Di-haem_cyt_TM"/>
</dbReference>
<keyword evidence="5" id="KW-0349">Heme</keyword>
<comment type="cofactor">
    <cofactor evidence="1">
        <name>heme b</name>
        <dbReference type="ChEBI" id="CHEBI:60344"/>
    </cofactor>
</comment>
<dbReference type="RefSeq" id="WP_037168031.1">
    <property type="nucleotide sequence ID" value="NZ_CAJXID010000028.1"/>
</dbReference>
<feature type="transmembrane region" description="Helical" evidence="13">
    <location>
        <begin position="98"/>
        <end position="120"/>
    </location>
</feature>
<dbReference type="InterPro" id="IPR052168">
    <property type="entry name" value="Cytochrome_b561_oxidase"/>
</dbReference>
<dbReference type="Proteomes" id="UP000052167">
    <property type="component" value="Unassembled WGS sequence"/>
</dbReference>
<evidence type="ECO:0000256" key="2">
    <source>
        <dbReference type="ARBA" id="ARBA00004651"/>
    </source>
</evidence>
<dbReference type="GO" id="GO:0005886">
    <property type="term" value="C:plasma membrane"/>
    <property type="evidence" value="ECO:0007669"/>
    <property type="project" value="UniProtKB-SubCell"/>
</dbReference>
<dbReference type="EMBL" id="JOKJ01000025">
    <property type="protein sequence ID" value="KEQ04417.1"/>
    <property type="molecule type" value="Genomic_DNA"/>
</dbReference>
<evidence type="ECO:0000256" key="3">
    <source>
        <dbReference type="ARBA" id="ARBA00022448"/>
    </source>
</evidence>
<protein>
    <recommendedName>
        <fullName evidence="14">Cytochrome b561 bacterial/Ni-hydrogenase domain-containing protein</fullName>
    </recommendedName>
</protein>
<feature type="domain" description="Cytochrome b561 bacterial/Ni-hydrogenase" evidence="14">
    <location>
        <begin position="9"/>
        <end position="165"/>
    </location>
</feature>
<keyword evidence="11 13" id="KW-0472">Membrane</keyword>
<evidence type="ECO:0000256" key="12">
    <source>
        <dbReference type="ARBA" id="ARBA00037975"/>
    </source>
</evidence>
<keyword evidence="9 13" id="KW-1133">Transmembrane helix</keyword>
<reference evidence="15 16" key="1">
    <citation type="submission" date="2014-06" db="EMBL/GenBank/DDBJ databases">
        <title>Rhizobium pelagicum/R2-400B4.</title>
        <authorList>
            <person name="Kimes N.E."/>
            <person name="Lopez-Perez M."/>
        </authorList>
    </citation>
    <scope>NUCLEOTIDE SEQUENCE [LARGE SCALE GENOMIC DNA]</scope>
    <source>
        <strain evidence="15 16">R2-400B4</strain>
    </source>
</reference>
<evidence type="ECO:0000256" key="11">
    <source>
        <dbReference type="ARBA" id="ARBA00023136"/>
    </source>
</evidence>
<comment type="similarity">
    <text evidence="12">Belongs to the cytochrome b561 family.</text>
</comment>
<dbReference type="Gene3D" id="1.20.950.20">
    <property type="entry name" value="Transmembrane di-heme cytochromes, Chain C"/>
    <property type="match status" value="1"/>
</dbReference>
<evidence type="ECO:0000313" key="16">
    <source>
        <dbReference type="Proteomes" id="UP000052167"/>
    </source>
</evidence>
<evidence type="ECO:0000256" key="4">
    <source>
        <dbReference type="ARBA" id="ARBA00022475"/>
    </source>
</evidence>
<evidence type="ECO:0000256" key="13">
    <source>
        <dbReference type="SAM" id="Phobius"/>
    </source>
</evidence>
<dbReference type="PANTHER" id="PTHR30529">
    <property type="entry name" value="CYTOCHROME B561"/>
    <property type="match status" value="1"/>
</dbReference>
<keyword evidence="8" id="KW-0249">Electron transport</keyword>
<evidence type="ECO:0000313" key="15">
    <source>
        <dbReference type="EMBL" id="KEQ04417.1"/>
    </source>
</evidence>
<keyword evidence="7" id="KW-0479">Metal-binding</keyword>
<name>A0A922NYC1_9HYPH</name>
<dbReference type="SUPFAM" id="SSF81342">
    <property type="entry name" value="Transmembrane di-heme cytochromes"/>
    <property type="match status" value="1"/>
</dbReference>
<evidence type="ECO:0000256" key="5">
    <source>
        <dbReference type="ARBA" id="ARBA00022617"/>
    </source>
</evidence>
<keyword evidence="4" id="KW-1003">Cell membrane</keyword>
<gene>
    <name evidence="15" type="ORF">GV68_13125</name>
</gene>
<dbReference type="Pfam" id="PF01292">
    <property type="entry name" value="Ni_hydr_CYTB"/>
    <property type="match status" value="1"/>
</dbReference>
<feature type="transmembrane region" description="Helical" evidence="13">
    <location>
        <begin position="135"/>
        <end position="155"/>
    </location>
</feature>
<comment type="subcellular location">
    <subcellularLocation>
        <location evidence="2">Cell membrane</location>
        <topology evidence="2">Multi-pass membrane protein</topology>
    </subcellularLocation>
</comment>
<evidence type="ECO:0000256" key="6">
    <source>
        <dbReference type="ARBA" id="ARBA00022692"/>
    </source>
</evidence>
<dbReference type="GO" id="GO:0009055">
    <property type="term" value="F:electron transfer activity"/>
    <property type="evidence" value="ECO:0007669"/>
    <property type="project" value="InterPro"/>
</dbReference>
<evidence type="ECO:0000256" key="10">
    <source>
        <dbReference type="ARBA" id="ARBA00023004"/>
    </source>
</evidence>
<dbReference type="GO" id="GO:0046872">
    <property type="term" value="F:metal ion binding"/>
    <property type="evidence" value="ECO:0007669"/>
    <property type="project" value="UniProtKB-KW"/>
</dbReference>
<dbReference type="AlphaFoldDB" id="A0A922NYC1"/>
<accession>A0A922NYC1</accession>
<organism evidence="15 16">
    <name type="scientific">Pseudorhizobium pelagicum</name>
    <dbReference type="NCBI Taxonomy" id="1509405"/>
    <lineage>
        <taxon>Bacteria</taxon>
        <taxon>Pseudomonadati</taxon>
        <taxon>Pseudomonadota</taxon>
        <taxon>Alphaproteobacteria</taxon>
        <taxon>Hyphomicrobiales</taxon>
        <taxon>Rhizobiaceae</taxon>
        <taxon>Rhizobium/Agrobacterium group</taxon>
        <taxon>Pseudorhizobium</taxon>
    </lineage>
</organism>